<comment type="caution">
    <text evidence="4">The sequence shown here is derived from an EMBL/GenBank/DDBJ whole genome shotgun (WGS) entry which is preliminary data.</text>
</comment>
<dbReference type="RefSeq" id="WP_345539531.1">
    <property type="nucleotide sequence ID" value="NZ_BAABGJ010000058.1"/>
</dbReference>
<sequence>MNARLSLPAANEPGHLPQGESRDRLAELLLELARCIDPSVVATLPPRRLDIDPRLEAMRDVLMEREQAALARLEKKLDDPKEFAEAVSGVLPAAFARASAQHDELGQALAPSVERAAQASIRKNPRTMVDILYPVMGPAIRKAIAETLDGTLQSLNQALRYSLSWRGLKWRIEAWRSGSTFADVVLRHTAVFRVEHLFLVHRKTGLLLAHQARDDATSRDPQLVSAMLSAIQDFVRDSFDESGGSTGDGEAGGSRSIDSLRLGDLLLWCEEGPFAFLAAVIHGNPPPMLRARLGETLGAVHERWGTALQEFEGDTAPFEEAGERLRACLMSQEAETKRRYSPLLWIVPLALLAVLAWWVGERLVERQRVSSYVAALQEQPGIVVTGFERRDGKWLVSGLRDPLAVPPESLLAPARLDTSRVAGRWEPYQALHPAIMLKRLKATLDPPASVSMVLAGGGIRVTGNASQRWLDKARAFALSLPAGAPAVDLSELKDLQDPDFIRLRDAIQARLIHFDFSMPRPAADQESKLDASAEDMRELVQVARTQGFPVKVTIVGHADATGKDTSNLALSIGRAEVVRSMLRARGVDPSVLFVRGAGPLEPLRPGASEDEMSMNRRVSFGVSTGD</sequence>
<evidence type="ECO:0000259" key="3">
    <source>
        <dbReference type="PROSITE" id="PS51123"/>
    </source>
</evidence>
<dbReference type="Proteomes" id="UP001500975">
    <property type="component" value="Unassembled WGS sequence"/>
</dbReference>
<dbReference type="PANTHER" id="PTHR30329:SF21">
    <property type="entry name" value="LIPOPROTEIN YIAD-RELATED"/>
    <property type="match status" value="1"/>
</dbReference>
<feature type="domain" description="OmpA-like" evidence="3">
    <location>
        <begin position="501"/>
        <end position="626"/>
    </location>
</feature>
<accession>A0ABP8I141</accession>
<proteinExistence type="predicted"/>
<keyword evidence="1" id="KW-0472">Membrane</keyword>
<evidence type="ECO:0000313" key="4">
    <source>
        <dbReference type="EMBL" id="GAA4348922.1"/>
    </source>
</evidence>
<dbReference type="PROSITE" id="PS51123">
    <property type="entry name" value="OMPA_2"/>
    <property type="match status" value="1"/>
</dbReference>
<keyword evidence="5" id="KW-1185">Reference proteome</keyword>
<dbReference type="PANTHER" id="PTHR30329">
    <property type="entry name" value="STATOR ELEMENT OF FLAGELLAR MOTOR COMPLEX"/>
    <property type="match status" value="1"/>
</dbReference>
<reference evidence="5" key="1">
    <citation type="journal article" date="2019" name="Int. J. Syst. Evol. Microbiol.">
        <title>The Global Catalogue of Microorganisms (GCM) 10K type strain sequencing project: providing services to taxonomists for standard genome sequencing and annotation.</title>
        <authorList>
            <consortium name="The Broad Institute Genomics Platform"/>
            <consortium name="The Broad Institute Genome Sequencing Center for Infectious Disease"/>
            <person name="Wu L."/>
            <person name="Ma J."/>
        </authorList>
    </citation>
    <scope>NUCLEOTIDE SEQUENCE [LARGE SCALE GENOMIC DNA]</scope>
    <source>
        <strain evidence="5">JCM 17804</strain>
    </source>
</reference>
<evidence type="ECO:0000256" key="1">
    <source>
        <dbReference type="PROSITE-ProRule" id="PRU00473"/>
    </source>
</evidence>
<organism evidence="4 5">
    <name type="scientific">Variovorax defluvii</name>
    <dbReference type="NCBI Taxonomy" id="913761"/>
    <lineage>
        <taxon>Bacteria</taxon>
        <taxon>Pseudomonadati</taxon>
        <taxon>Pseudomonadota</taxon>
        <taxon>Betaproteobacteria</taxon>
        <taxon>Burkholderiales</taxon>
        <taxon>Comamonadaceae</taxon>
        <taxon>Variovorax</taxon>
    </lineage>
</organism>
<dbReference type="SUPFAM" id="SSF103088">
    <property type="entry name" value="OmpA-like"/>
    <property type="match status" value="1"/>
</dbReference>
<feature type="region of interest" description="Disordered" evidence="2">
    <location>
        <begin position="1"/>
        <end position="20"/>
    </location>
</feature>
<dbReference type="InterPro" id="IPR036737">
    <property type="entry name" value="OmpA-like_sf"/>
</dbReference>
<dbReference type="Gene3D" id="3.30.1330.60">
    <property type="entry name" value="OmpA-like domain"/>
    <property type="match status" value="1"/>
</dbReference>
<name>A0ABP8I141_9BURK</name>
<dbReference type="EMBL" id="BAABGJ010000058">
    <property type="protein sequence ID" value="GAA4348922.1"/>
    <property type="molecule type" value="Genomic_DNA"/>
</dbReference>
<gene>
    <name evidence="4" type="ORF">GCM10023165_35170</name>
</gene>
<dbReference type="CDD" id="cd07185">
    <property type="entry name" value="OmpA_C-like"/>
    <property type="match status" value="1"/>
</dbReference>
<dbReference type="InterPro" id="IPR006665">
    <property type="entry name" value="OmpA-like"/>
</dbReference>
<dbReference type="InterPro" id="IPR050330">
    <property type="entry name" value="Bact_OuterMem_StrucFunc"/>
</dbReference>
<protein>
    <recommendedName>
        <fullName evidence="3">OmpA-like domain-containing protein</fullName>
    </recommendedName>
</protein>
<evidence type="ECO:0000313" key="5">
    <source>
        <dbReference type="Proteomes" id="UP001500975"/>
    </source>
</evidence>
<evidence type="ECO:0000256" key="2">
    <source>
        <dbReference type="SAM" id="MobiDB-lite"/>
    </source>
</evidence>
<dbReference type="Pfam" id="PF00691">
    <property type="entry name" value="OmpA"/>
    <property type="match status" value="1"/>
</dbReference>